<dbReference type="InterPro" id="IPR013762">
    <property type="entry name" value="Integrase-like_cat_sf"/>
</dbReference>
<dbReference type="GO" id="GO:0007059">
    <property type="term" value="P:chromosome segregation"/>
    <property type="evidence" value="ECO:0007669"/>
    <property type="project" value="UniProtKB-UniRule"/>
</dbReference>
<feature type="active site" evidence="9">
    <location>
        <position position="232"/>
    </location>
</feature>
<dbReference type="Gene3D" id="1.10.443.10">
    <property type="entry name" value="Intergrase catalytic core"/>
    <property type="match status" value="1"/>
</dbReference>
<dbReference type="GO" id="GO:0005737">
    <property type="term" value="C:cytoplasm"/>
    <property type="evidence" value="ECO:0007669"/>
    <property type="project" value="UniProtKB-SubCell"/>
</dbReference>
<evidence type="ECO:0000259" key="11">
    <source>
        <dbReference type="PROSITE" id="PS51900"/>
    </source>
</evidence>
<dbReference type="SUPFAM" id="SSF56349">
    <property type="entry name" value="DNA breaking-rejoining enzymes"/>
    <property type="match status" value="1"/>
</dbReference>
<gene>
    <name evidence="9" type="primary">xerC</name>
    <name evidence="12" type="ORF">SAMN02745704_01196</name>
</gene>
<dbReference type="InterPro" id="IPR002104">
    <property type="entry name" value="Integrase_catalytic"/>
</dbReference>
<sequence length="266" mass="30375">MCAFLDDRQGDLKRVTAEVLSLHLVHLRAQGLSSRSLSRHVSTLRGFFGYLYKEKMLSDDPARLLRSPKTPKALPEVLTKKEVAAILQRPVRGTKLGARDRTMLELLYASGLRVSELIALRPLDFDDQVGLLRIFGKGGKERLVPVHYQAQQVLHEYLTTWRKDFSPKEDRIFLNRSGKGLTRQAVWKAVKRYALEAGIRREISPHTFRHSFATHLLEGGADLRSVQILLGHADISSTEIYTHVETGRLLRIHERFHPRAQLSKDE</sequence>
<evidence type="ECO:0000259" key="10">
    <source>
        <dbReference type="PROSITE" id="PS51898"/>
    </source>
</evidence>
<feature type="active site" evidence="9">
    <location>
        <position position="209"/>
    </location>
</feature>
<keyword evidence="8 9" id="KW-0131">Cell cycle</keyword>
<evidence type="ECO:0000256" key="1">
    <source>
        <dbReference type="ARBA" id="ARBA00004496"/>
    </source>
</evidence>
<evidence type="ECO:0000256" key="9">
    <source>
        <dbReference type="HAMAP-Rule" id="MF_01808"/>
    </source>
</evidence>
<dbReference type="InterPro" id="IPR010998">
    <property type="entry name" value="Integrase_recombinase_N"/>
</dbReference>
<dbReference type="PANTHER" id="PTHR30349:SF81">
    <property type="entry name" value="TYROSINE RECOMBINASE XERC"/>
    <property type="match status" value="1"/>
</dbReference>
<name>A0A1T4WN68_9BACT</name>
<keyword evidence="13" id="KW-1185">Reference proteome</keyword>
<dbReference type="PROSITE" id="PS51898">
    <property type="entry name" value="TYR_RECOMBINASE"/>
    <property type="match status" value="1"/>
</dbReference>
<feature type="active site" evidence="9">
    <location>
        <position position="137"/>
    </location>
</feature>
<protein>
    <recommendedName>
        <fullName evidence="9">Tyrosine recombinase XerC</fullName>
    </recommendedName>
</protein>
<comment type="subcellular location">
    <subcellularLocation>
        <location evidence="1 9">Cytoplasm</location>
    </subcellularLocation>
</comment>
<keyword evidence="7 9" id="KW-0233">DNA recombination</keyword>
<dbReference type="InterPro" id="IPR004107">
    <property type="entry name" value="Integrase_SAM-like_N"/>
</dbReference>
<comment type="function">
    <text evidence="9">Site-specific tyrosine recombinase, which acts by catalyzing the cutting and rejoining of the recombining DNA molecules. The XerC-XerD complex is essential to convert dimers of the bacterial chromosome into monomers to permit their segregation at cell division. It also contributes to the segregational stability of plasmids.</text>
</comment>
<dbReference type="Gene3D" id="1.10.150.130">
    <property type="match status" value="1"/>
</dbReference>
<evidence type="ECO:0000256" key="5">
    <source>
        <dbReference type="ARBA" id="ARBA00022908"/>
    </source>
</evidence>
<dbReference type="EMBL" id="FUYC01000003">
    <property type="protein sequence ID" value="SKA78774.1"/>
    <property type="molecule type" value="Genomic_DNA"/>
</dbReference>
<evidence type="ECO:0000313" key="12">
    <source>
        <dbReference type="EMBL" id="SKA78774.1"/>
    </source>
</evidence>
<dbReference type="GO" id="GO:0006313">
    <property type="term" value="P:DNA transposition"/>
    <property type="evidence" value="ECO:0007669"/>
    <property type="project" value="UniProtKB-UniRule"/>
</dbReference>
<keyword evidence="5 9" id="KW-0229">DNA integration</keyword>
<evidence type="ECO:0000313" key="13">
    <source>
        <dbReference type="Proteomes" id="UP000190027"/>
    </source>
</evidence>
<dbReference type="InterPro" id="IPR050090">
    <property type="entry name" value="Tyrosine_recombinase_XerCD"/>
</dbReference>
<dbReference type="GO" id="GO:0051301">
    <property type="term" value="P:cell division"/>
    <property type="evidence" value="ECO:0007669"/>
    <property type="project" value="UniProtKB-KW"/>
</dbReference>
<dbReference type="STRING" id="1121449.SAMN02745704_01196"/>
<accession>A0A1T4WN68</accession>
<feature type="domain" description="Core-binding (CB)" evidence="11">
    <location>
        <begin position="1"/>
        <end position="52"/>
    </location>
</feature>
<feature type="active site" evidence="9">
    <location>
        <position position="206"/>
    </location>
</feature>
<dbReference type="GO" id="GO:0003677">
    <property type="term" value="F:DNA binding"/>
    <property type="evidence" value="ECO:0007669"/>
    <property type="project" value="UniProtKB-UniRule"/>
</dbReference>
<reference evidence="12 13" key="1">
    <citation type="submission" date="2017-02" db="EMBL/GenBank/DDBJ databases">
        <authorList>
            <person name="Peterson S.W."/>
        </authorList>
    </citation>
    <scope>NUCLEOTIDE SEQUENCE [LARGE SCALE GENOMIC DNA]</scope>
    <source>
        <strain evidence="12 13">DSM 16080</strain>
    </source>
</reference>
<comment type="similarity">
    <text evidence="9">Belongs to the 'phage' integrase family. XerC subfamily.</text>
</comment>
<dbReference type="Pfam" id="PF00589">
    <property type="entry name" value="Phage_integrase"/>
    <property type="match status" value="1"/>
</dbReference>
<dbReference type="Pfam" id="PF02899">
    <property type="entry name" value="Phage_int_SAM_1"/>
    <property type="match status" value="1"/>
</dbReference>
<comment type="subunit">
    <text evidence="9">Forms a cyclic heterotetrameric complex composed of two molecules of XerC and two molecules of XerD.</text>
</comment>
<dbReference type="PROSITE" id="PS51900">
    <property type="entry name" value="CB"/>
    <property type="match status" value="1"/>
</dbReference>
<dbReference type="GO" id="GO:0009037">
    <property type="term" value="F:tyrosine-based site-specific recombinase activity"/>
    <property type="evidence" value="ECO:0007669"/>
    <property type="project" value="UniProtKB-UniRule"/>
</dbReference>
<dbReference type="InterPro" id="IPR011010">
    <property type="entry name" value="DNA_brk_join_enz"/>
</dbReference>
<feature type="active site" evidence="9">
    <location>
        <position position="113"/>
    </location>
</feature>
<organism evidence="12 13">
    <name type="scientific">Paucidesulfovibrio gracilis DSM 16080</name>
    <dbReference type="NCBI Taxonomy" id="1121449"/>
    <lineage>
        <taxon>Bacteria</taxon>
        <taxon>Pseudomonadati</taxon>
        <taxon>Thermodesulfobacteriota</taxon>
        <taxon>Desulfovibrionia</taxon>
        <taxon>Desulfovibrionales</taxon>
        <taxon>Desulfovibrionaceae</taxon>
        <taxon>Paucidesulfovibrio</taxon>
    </lineage>
</organism>
<dbReference type="CDD" id="cd00798">
    <property type="entry name" value="INT_XerDC_C"/>
    <property type="match status" value="1"/>
</dbReference>
<keyword evidence="3 9" id="KW-0132">Cell division</keyword>
<dbReference type="HAMAP" id="MF_01808">
    <property type="entry name" value="Recomb_XerC_XerD"/>
    <property type="match status" value="1"/>
</dbReference>
<evidence type="ECO:0000256" key="2">
    <source>
        <dbReference type="ARBA" id="ARBA00022490"/>
    </source>
</evidence>
<dbReference type="InterPro" id="IPR023009">
    <property type="entry name" value="Tyrosine_recombinase_XerC/XerD"/>
</dbReference>
<evidence type="ECO:0000256" key="3">
    <source>
        <dbReference type="ARBA" id="ARBA00022618"/>
    </source>
</evidence>
<dbReference type="AlphaFoldDB" id="A0A1T4WN68"/>
<evidence type="ECO:0000256" key="4">
    <source>
        <dbReference type="ARBA" id="ARBA00022829"/>
    </source>
</evidence>
<dbReference type="SUPFAM" id="SSF47823">
    <property type="entry name" value="lambda integrase-like, N-terminal domain"/>
    <property type="match status" value="1"/>
</dbReference>
<evidence type="ECO:0000256" key="6">
    <source>
        <dbReference type="ARBA" id="ARBA00023125"/>
    </source>
</evidence>
<dbReference type="NCBIfam" id="NF001399">
    <property type="entry name" value="PRK00283.1"/>
    <property type="match status" value="1"/>
</dbReference>
<evidence type="ECO:0000256" key="7">
    <source>
        <dbReference type="ARBA" id="ARBA00023172"/>
    </source>
</evidence>
<dbReference type="Proteomes" id="UP000190027">
    <property type="component" value="Unassembled WGS sequence"/>
</dbReference>
<feature type="domain" description="Tyr recombinase" evidence="10">
    <location>
        <begin position="73"/>
        <end position="254"/>
    </location>
</feature>
<evidence type="ECO:0000256" key="8">
    <source>
        <dbReference type="ARBA" id="ARBA00023306"/>
    </source>
</evidence>
<keyword evidence="6 9" id="KW-0238">DNA-binding</keyword>
<proteinExistence type="inferred from homology"/>
<feature type="active site" description="O-(3'-phospho-DNA)-tyrosine intermediate" evidence="9">
    <location>
        <position position="241"/>
    </location>
</feature>
<keyword evidence="4 9" id="KW-0159">Chromosome partition</keyword>
<keyword evidence="2 9" id="KW-0963">Cytoplasm</keyword>
<dbReference type="InterPro" id="IPR044068">
    <property type="entry name" value="CB"/>
</dbReference>
<dbReference type="PANTHER" id="PTHR30349">
    <property type="entry name" value="PHAGE INTEGRASE-RELATED"/>
    <property type="match status" value="1"/>
</dbReference>